<dbReference type="Gene3D" id="3.40.1360.10">
    <property type="match status" value="1"/>
</dbReference>
<dbReference type="GO" id="GO:1990077">
    <property type="term" value="C:primosome complex"/>
    <property type="evidence" value="ECO:0007669"/>
    <property type="project" value="UniProtKB-KW"/>
</dbReference>
<dbReference type="PIRSF" id="PIRSF002811">
    <property type="entry name" value="DnaG"/>
    <property type="match status" value="1"/>
</dbReference>
<dbReference type="EMBL" id="JACQMI010000005">
    <property type="protein sequence ID" value="MBI4132669.1"/>
    <property type="molecule type" value="Genomic_DNA"/>
</dbReference>
<dbReference type="AlphaFoldDB" id="A0A932YYT5"/>
<dbReference type="FunFam" id="3.90.580.10:FF:000001">
    <property type="entry name" value="DNA primase"/>
    <property type="match status" value="1"/>
</dbReference>
<dbReference type="SUPFAM" id="SSF56731">
    <property type="entry name" value="DNA primase core"/>
    <property type="match status" value="1"/>
</dbReference>
<dbReference type="InterPro" id="IPR050219">
    <property type="entry name" value="DnaG_primase"/>
</dbReference>
<comment type="subunit">
    <text evidence="12">Monomer. Interacts with DnaB.</text>
</comment>
<keyword evidence="1 12" id="KW-0240">DNA-directed RNA polymerase</keyword>
<evidence type="ECO:0000256" key="15">
    <source>
        <dbReference type="SAM" id="MobiDB-lite"/>
    </source>
</evidence>
<dbReference type="Pfam" id="PF13155">
    <property type="entry name" value="Toprim_2"/>
    <property type="match status" value="1"/>
</dbReference>
<dbReference type="PANTHER" id="PTHR30313:SF2">
    <property type="entry name" value="DNA PRIMASE"/>
    <property type="match status" value="1"/>
</dbReference>
<evidence type="ECO:0000256" key="1">
    <source>
        <dbReference type="ARBA" id="ARBA00022478"/>
    </source>
</evidence>
<evidence type="ECO:0000256" key="14">
    <source>
        <dbReference type="PIRSR" id="PIRSR002811-1"/>
    </source>
</evidence>
<evidence type="ECO:0000256" key="2">
    <source>
        <dbReference type="ARBA" id="ARBA00022515"/>
    </source>
</evidence>
<dbReference type="SMART" id="SM00400">
    <property type="entry name" value="ZnF_CHCC"/>
    <property type="match status" value="1"/>
</dbReference>
<comment type="domain">
    <text evidence="12">Contains an N-terminal zinc-binding domain, a central core domain that contains the primase activity, and a C-terminal DnaB-binding domain.</text>
</comment>
<evidence type="ECO:0000313" key="18">
    <source>
        <dbReference type="Proteomes" id="UP000756703"/>
    </source>
</evidence>
<dbReference type="Gene3D" id="3.90.980.10">
    <property type="entry name" value="DNA primase, catalytic core, N-terminal domain"/>
    <property type="match status" value="1"/>
</dbReference>
<dbReference type="InterPro" id="IPR034151">
    <property type="entry name" value="TOPRIM_DnaG_bac"/>
</dbReference>
<evidence type="ECO:0000256" key="6">
    <source>
        <dbReference type="ARBA" id="ARBA00022723"/>
    </source>
</evidence>
<dbReference type="EC" id="2.7.7.101" evidence="12"/>
<dbReference type="Gene3D" id="3.90.580.10">
    <property type="entry name" value="Zinc finger, CHC2-type domain"/>
    <property type="match status" value="1"/>
</dbReference>
<dbReference type="Pfam" id="PF08275">
    <property type="entry name" value="DNAG_N"/>
    <property type="match status" value="2"/>
</dbReference>
<dbReference type="PANTHER" id="PTHR30313">
    <property type="entry name" value="DNA PRIMASE"/>
    <property type="match status" value="1"/>
</dbReference>
<dbReference type="InterPro" id="IPR030846">
    <property type="entry name" value="DnaG_bac"/>
</dbReference>
<dbReference type="Proteomes" id="UP000756703">
    <property type="component" value="Unassembled WGS sequence"/>
</dbReference>
<keyword evidence="8 12" id="KW-0862">Zinc</keyword>
<dbReference type="GO" id="GO:0006269">
    <property type="term" value="P:DNA replication, synthesis of primer"/>
    <property type="evidence" value="ECO:0007669"/>
    <property type="project" value="UniProtKB-UniRule"/>
</dbReference>
<feature type="domain" description="Toprim" evidence="16">
    <location>
        <begin position="287"/>
        <end position="366"/>
    </location>
</feature>
<accession>A0A932YYT5</accession>
<comment type="caution">
    <text evidence="17">The sequence shown here is derived from an EMBL/GenBank/DDBJ whole genome shotgun (WGS) entry which is preliminary data.</text>
</comment>
<name>A0A932YYT5_9BACT</name>
<evidence type="ECO:0000313" key="17">
    <source>
        <dbReference type="EMBL" id="MBI4132669.1"/>
    </source>
</evidence>
<dbReference type="GO" id="GO:0008270">
    <property type="term" value="F:zinc ion binding"/>
    <property type="evidence" value="ECO:0007669"/>
    <property type="project" value="UniProtKB-UniRule"/>
</dbReference>
<evidence type="ECO:0000256" key="3">
    <source>
        <dbReference type="ARBA" id="ARBA00022679"/>
    </source>
</evidence>
<dbReference type="InterPro" id="IPR037068">
    <property type="entry name" value="DNA_primase_core_N_sf"/>
</dbReference>
<dbReference type="GO" id="GO:0003899">
    <property type="term" value="F:DNA-directed RNA polymerase activity"/>
    <property type="evidence" value="ECO:0007669"/>
    <property type="project" value="UniProtKB-UniRule"/>
</dbReference>
<evidence type="ECO:0000256" key="8">
    <source>
        <dbReference type="ARBA" id="ARBA00022833"/>
    </source>
</evidence>
<comment type="cofactor">
    <cofactor evidence="12 13 14">
        <name>Zn(2+)</name>
        <dbReference type="ChEBI" id="CHEBI:29105"/>
    </cofactor>
    <text evidence="12 13 14">Binds 1 zinc ion per monomer.</text>
</comment>
<protein>
    <recommendedName>
        <fullName evidence="12 13">DNA primase</fullName>
        <ecNumber evidence="12">2.7.7.101</ecNumber>
    </recommendedName>
</protein>
<sequence>MPGPIDDIKARLDIVELVQSYIRLQKAGVNYRALCPFHSEKTPSFVVSPARQIWHCFGCGKGGSHIDFVMEIDGLEFRDALELLARRAGIQLRREDPRLRSERTRLYQILEEAAKIFESTLNTSRNAEVKISPVLAYLRKRGLTDETVRAWRIGYAPDSWDFLIQELAAQGYRPGEIEKAGLAVKSEQGSHYDRFRNRITFPVTDASGRVVGFSGRIFDQVGEIGKSASALGKNDRSDNSTKRSDSSISPVSSAPAKYINTPQTPVYDKSRVLYGFDRAKEEIRRENAVILVEGQMDTVMSHQVGVKNTIAVSGTALSGQQLQILKRLCSTIVSSFDRDPAGERATKRSLDLAAAFGFERKVAILPDGLKDPADAALKNPEIWKLAVAEAKPIVQFFLETALTKHDRASASGKRLIAQAVLPEIKILLSEVEKAHWIQTLSREIDIEEEALWRELKKSRPASAEEFLPHEAEREAIKTRRMQLESLLLGTLILYPGEGAKLPDVPRHAILDERHLKIFDMIEHAIRENIREHDALVASVPAELQELCQYLAFQAEVLLERIESAKERSRELLVCMRELEREWAKEKLIALGQDISQAEAKGEGERLAVLLQEFRAISEKVR</sequence>
<keyword evidence="5 12" id="KW-0235">DNA replication</keyword>
<evidence type="ECO:0000256" key="5">
    <source>
        <dbReference type="ARBA" id="ARBA00022705"/>
    </source>
</evidence>
<keyword evidence="4 12" id="KW-0548">Nucleotidyltransferase</keyword>
<keyword evidence="2 12" id="KW-0639">Primosome</keyword>
<organism evidence="17 18">
    <name type="scientific">Candidatus Sungiibacteriota bacterium</name>
    <dbReference type="NCBI Taxonomy" id="2750080"/>
    <lineage>
        <taxon>Bacteria</taxon>
        <taxon>Candidatus Sungiibacteriota</taxon>
    </lineage>
</organism>
<dbReference type="CDD" id="cd03364">
    <property type="entry name" value="TOPRIM_DnaG_primases"/>
    <property type="match status" value="1"/>
</dbReference>
<keyword evidence="10 12" id="KW-0238">DNA-binding</keyword>
<dbReference type="InterPro" id="IPR013264">
    <property type="entry name" value="DNAG_N"/>
</dbReference>
<dbReference type="GO" id="GO:0000428">
    <property type="term" value="C:DNA-directed RNA polymerase complex"/>
    <property type="evidence" value="ECO:0007669"/>
    <property type="project" value="UniProtKB-KW"/>
</dbReference>
<keyword evidence="3 12" id="KW-0808">Transferase</keyword>
<evidence type="ECO:0000256" key="12">
    <source>
        <dbReference type="HAMAP-Rule" id="MF_00974"/>
    </source>
</evidence>
<dbReference type="SUPFAM" id="SSF57783">
    <property type="entry name" value="Zinc beta-ribbon"/>
    <property type="match status" value="1"/>
</dbReference>
<evidence type="ECO:0000256" key="9">
    <source>
        <dbReference type="ARBA" id="ARBA00022842"/>
    </source>
</evidence>
<dbReference type="HAMAP" id="MF_00974">
    <property type="entry name" value="DNA_primase_DnaG"/>
    <property type="match status" value="1"/>
</dbReference>
<evidence type="ECO:0000256" key="7">
    <source>
        <dbReference type="ARBA" id="ARBA00022771"/>
    </source>
</evidence>
<dbReference type="GO" id="GO:0003677">
    <property type="term" value="F:DNA binding"/>
    <property type="evidence" value="ECO:0007669"/>
    <property type="project" value="UniProtKB-KW"/>
</dbReference>
<comment type="similarity">
    <text evidence="12 13">Belongs to the DnaG primase family.</text>
</comment>
<dbReference type="SMART" id="SM00493">
    <property type="entry name" value="TOPRIM"/>
    <property type="match status" value="1"/>
</dbReference>
<dbReference type="PROSITE" id="PS50880">
    <property type="entry name" value="TOPRIM"/>
    <property type="match status" value="1"/>
</dbReference>
<dbReference type="Pfam" id="PF01807">
    <property type="entry name" value="Zn_ribbon_DnaG"/>
    <property type="match status" value="1"/>
</dbReference>
<feature type="region of interest" description="Disordered" evidence="15">
    <location>
        <begin position="229"/>
        <end position="262"/>
    </location>
</feature>
<evidence type="ECO:0000256" key="13">
    <source>
        <dbReference type="PIRNR" id="PIRNR002811"/>
    </source>
</evidence>
<dbReference type="InterPro" id="IPR002694">
    <property type="entry name" value="Znf_CHC2"/>
</dbReference>
<feature type="zinc finger region" description="CHC2-type" evidence="12 14">
    <location>
        <begin position="35"/>
        <end position="59"/>
    </location>
</feature>
<reference evidence="17" key="1">
    <citation type="submission" date="2020-07" db="EMBL/GenBank/DDBJ databases">
        <title>Huge and variable diversity of episymbiotic CPR bacteria and DPANN archaea in groundwater ecosystems.</title>
        <authorList>
            <person name="He C.Y."/>
            <person name="Keren R."/>
            <person name="Whittaker M."/>
            <person name="Farag I.F."/>
            <person name="Doudna J."/>
            <person name="Cate J.H.D."/>
            <person name="Banfield J.F."/>
        </authorList>
    </citation>
    <scope>NUCLEOTIDE SEQUENCE</scope>
    <source>
        <strain evidence="17">NC_groundwater_1225_Ag_S-0.1um_56_177</strain>
    </source>
</reference>
<comment type="function">
    <text evidence="12 13">RNA polymerase that catalyzes the synthesis of short RNA molecules used as primers for DNA polymerase during DNA replication.</text>
</comment>
<dbReference type="InterPro" id="IPR006171">
    <property type="entry name" value="TOPRIM_dom"/>
</dbReference>
<gene>
    <name evidence="12" type="primary">dnaG</name>
    <name evidence="17" type="ORF">HY473_01025</name>
</gene>
<evidence type="ECO:0000256" key="11">
    <source>
        <dbReference type="ARBA" id="ARBA00023163"/>
    </source>
</evidence>
<comment type="catalytic activity">
    <reaction evidence="12">
        <text>ssDNA + n NTP = ssDNA/pppN(pN)n-1 hybrid + (n-1) diphosphate.</text>
        <dbReference type="EC" id="2.7.7.101"/>
    </reaction>
</comment>
<keyword evidence="6 12" id="KW-0479">Metal-binding</keyword>
<keyword evidence="9" id="KW-0460">Magnesium</keyword>
<keyword evidence="11 12" id="KW-0804">Transcription</keyword>
<feature type="compositionally biased region" description="Basic and acidic residues" evidence="15">
    <location>
        <begin position="233"/>
        <end position="245"/>
    </location>
</feature>
<evidence type="ECO:0000256" key="4">
    <source>
        <dbReference type="ARBA" id="ARBA00022695"/>
    </source>
</evidence>
<dbReference type="InterPro" id="IPR036977">
    <property type="entry name" value="DNA_primase_Znf_CHC2"/>
</dbReference>
<dbReference type="GO" id="GO:0005737">
    <property type="term" value="C:cytoplasm"/>
    <property type="evidence" value="ECO:0007669"/>
    <property type="project" value="TreeGrafter"/>
</dbReference>
<evidence type="ECO:0000256" key="10">
    <source>
        <dbReference type="ARBA" id="ARBA00023125"/>
    </source>
</evidence>
<evidence type="ECO:0000259" key="16">
    <source>
        <dbReference type="PROSITE" id="PS50880"/>
    </source>
</evidence>
<proteinExistence type="inferred from homology"/>
<keyword evidence="7 12" id="KW-0863">Zinc-finger</keyword>